<feature type="non-terminal residue" evidence="1">
    <location>
        <position position="1"/>
    </location>
</feature>
<reference evidence="1" key="2">
    <citation type="journal article" date="2022" name="New Phytol.">
        <title>Evolutionary transition to the ectomycorrhizal habit in the genomes of a hyperdiverse lineage of mushroom-forming fungi.</title>
        <authorList>
            <person name="Looney B."/>
            <person name="Miyauchi S."/>
            <person name="Morin E."/>
            <person name="Drula E."/>
            <person name="Courty P.E."/>
            <person name="Kohler A."/>
            <person name="Kuo A."/>
            <person name="LaButti K."/>
            <person name="Pangilinan J."/>
            <person name="Lipzen A."/>
            <person name="Riley R."/>
            <person name="Andreopoulos W."/>
            <person name="He G."/>
            <person name="Johnson J."/>
            <person name="Nolan M."/>
            <person name="Tritt A."/>
            <person name="Barry K.W."/>
            <person name="Grigoriev I.V."/>
            <person name="Nagy L.G."/>
            <person name="Hibbett D."/>
            <person name="Henrissat B."/>
            <person name="Matheny P.B."/>
            <person name="Labbe J."/>
            <person name="Martin F.M."/>
        </authorList>
    </citation>
    <scope>NUCLEOTIDE SEQUENCE</scope>
    <source>
        <strain evidence="1">EC-137</strain>
    </source>
</reference>
<accession>A0ACB8QFP9</accession>
<keyword evidence="2" id="KW-1185">Reference proteome</keyword>
<comment type="caution">
    <text evidence="1">The sequence shown here is derived from an EMBL/GenBank/DDBJ whole genome shotgun (WGS) entry which is preliminary data.</text>
</comment>
<protein>
    <submittedName>
        <fullName evidence="1">Mitochondrial protein Pet127-domain-containing protein</fullName>
    </submittedName>
</protein>
<reference evidence="1" key="1">
    <citation type="submission" date="2021-02" db="EMBL/GenBank/DDBJ databases">
        <authorList>
            <consortium name="DOE Joint Genome Institute"/>
            <person name="Ahrendt S."/>
            <person name="Looney B.P."/>
            <person name="Miyauchi S."/>
            <person name="Morin E."/>
            <person name="Drula E."/>
            <person name="Courty P.E."/>
            <person name="Chicoki N."/>
            <person name="Fauchery L."/>
            <person name="Kohler A."/>
            <person name="Kuo A."/>
            <person name="Labutti K."/>
            <person name="Pangilinan J."/>
            <person name="Lipzen A."/>
            <person name="Riley R."/>
            <person name="Andreopoulos W."/>
            <person name="He G."/>
            <person name="Johnson J."/>
            <person name="Barry K.W."/>
            <person name="Grigoriev I.V."/>
            <person name="Nagy L."/>
            <person name="Hibbett D."/>
            <person name="Henrissat B."/>
            <person name="Matheny P.B."/>
            <person name="Labbe J."/>
            <person name="Martin F."/>
        </authorList>
    </citation>
    <scope>NUCLEOTIDE SEQUENCE</scope>
    <source>
        <strain evidence="1">EC-137</strain>
    </source>
</reference>
<gene>
    <name evidence="1" type="ORF">K488DRAFT_54268</name>
</gene>
<organism evidence="1 2">
    <name type="scientific">Vararia minispora EC-137</name>
    <dbReference type="NCBI Taxonomy" id="1314806"/>
    <lineage>
        <taxon>Eukaryota</taxon>
        <taxon>Fungi</taxon>
        <taxon>Dikarya</taxon>
        <taxon>Basidiomycota</taxon>
        <taxon>Agaricomycotina</taxon>
        <taxon>Agaricomycetes</taxon>
        <taxon>Russulales</taxon>
        <taxon>Lachnocladiaceae</taxon>
        <taxon>Vararia</taxon>
    </lineage>
</organism>
<evidence type="ECO:0000313" key="2">
    <source>
        <dbReference type="Proteomes" id="UP000814128"/>
    </source>
</evidence>
<name>A0ACB8QFP9_9AGAM</name>
<dbReference type="Proteomes" id="UP000814128">
    <property type="component" value="Unassembled WGS sequence"/>
</dbReference>
<proteinExistence type="predicted"/>
<evidence type="ECO:0000313" key="1">
    <source>
        <dbReference type="EMBL" id="KAI0030421.1"/>
    </source>
</evidence>
<sequence>KDIKPPFEMRPVSQLSHGLDRVLFSPGVHWLQDPHSKVYNYNPELQILPDVKDFAFERLPEFIKSSQDRDLWRLAKTEDRKFTGSTSSLTGLLSHIYFLLSRDRLVDTSVLSTHYVNEAKTFTPGQRMPASVLLTYDDGVYSTDSQSPFASEEINVLTWLGHVLEAFLTTPSNKFSRFLRDSKDPMQDKDSRRQAYRYSKSDKFIMRSQLDGMDNRLPGTGIFDVKTRATIPIRLDLMNWRANSGYMIKWMHGLYNSFEREYYDLIRSAFLKYSFQARIGNMDGVVVAYHNTKRMFGFQYCSLEEMEERLYGSSGRGERIFEKCVQILERIYTEATRAFPGQSVRILAEKYEVNSSLEVYVEPANEGKTTDANLETKPKPLKLFNVWVQHFLGEEARPVRHAAEAIQSTDKPWTISCTIDESALPIANLHAKKQEVLYRQYRSYLLPEGASPADVAARWGEYKVNPHSGGQMPEFDASRWQQPSPFVSMLRKLAEENAAEMAQHDHKERHQPKVLHEWVKVASQGAFARKMRMRSPAERDGLGGSRQHTHAVEKL</sequence>
<dbReference type="EMBL" id="MU273622">
    <property type="protein sequence ID" value="KAI0030421.1"/>
    <property type="molecule type" value="Genomic_DNA"/>
</dbReference>